<proteinExistence type="predicted"/>
<gene>
    <name evidence="1" type="ORF">HRQ91_01810</name>
</gene>
<dbReference type="KEGG" id="tpav:HRQ91_01810"/>
<protein>
    <submittedName>
        <fullName evidence="1">Uncharacterized protein</fullName>
    </submittedName>
</protein>
<dbReference type="RefSeq" id="WP_210119989.1">
    <property type="nucleotide sequence ID" value="NZ_CP054142.1"/>
</dbReference>
<dbReference type="EMBL" id="CP054142">
    <property type="protein sequence ID" value="QTQ13291.1"/>
    <property type="molecule type" value="Genomic_DNA"/>
</dbReference>
<reference evidence="1 2" key="1">
    <citation type="journal article" date="2021" name="Microbiol. Resour. Announc.">
        <title>Complete Genome Sequences of Three Human Oral Treponema parvum Isolates.</title>
        <authorList>
            <person name="Zeng H."/>
            <person name="Watt R.M."/>
        </authorList>
    </citation>
    <scope>NUCLEOTIDE SEQUENCE [LARGE SCALE GENOMIC DNA]</scope>
    <source>
        <strain evidence="1 2">ATCC 700770</strain>
    </source>
</reference>
<sequence>MIFDASFIDFVTSLFPSINPYVQEQTKHSLKQFYEHGKTFECYNNKLLDGICQGDIIENVNVPIIGIDGSINMAKRTVLIISNSCDIENDDYILIAPFYSFDEGCFSKSQITELKNNKFFGKMYFPDVSEEEIFADFSYIQSMPKQYFIDGRKNNQMCIKHSLNLVGFYLLLCKLTIHFMRPEDKQLQSGREHIDFNLDER</sequence>
<accession>A0A975IDV1</accession>
<evidence type="ECO:0000313" key="1">
    <source>
        <dbReference type="EMBL" id="QTQ13291.1"/>
    </source>
</evidence>
<evidence type="ECO:0000313" key="2">
    <source>
        <dbReference type="Proteomes" id="UP000671908"/>
    </source>
</evidence>
<organism evidence="1 2">
    <name type="scientific">Treponema parvum</name>
    <dbReference type="NCBI Taxonomy" id="138851"/>
    <lineage>
        <taxon>Bacteria</taxon>
        <taxon>Pseudomonadati</taxon>
        <taxon>Spirochaetota</taxon>
        <taxon>Spirochaetia</taxon>
        <taxon>Spirochaetales</taxon>
        <taxon>Treponemataceae</taxon>
        <taxon>Treponema</taxon>
    </lineage>
</organism>
<name>A0A975IDV1_9SPIR</name>
<dbReference type="Proteomes" id="UP000671908">
    <property type="component" value="Chromosome"/>
</dbReference>
<dbReference type="AlphaFoldDB" id="A0A975IDV1"/>
<keyword evidence="2" id="KW-1185">Reference proteome</keyword>